<keyword evidence="2" id="KW-1185">Reference proteome</keyword>
<proteinExistence type="predicted"/>
<sequence length="100" mass="11876">DLKPKALHRAFRRSSPTLCRRSERLSLEMENSLPRFYQFANSSSRLPVVPAFHRFRHRWPALAPSSFYESFHSPEVRGFSPTFRWWVIVHNSLPRYIGCN</sequence>
<accession>A0ABS8V8P9</accession>
<gene>
    <name evidence="1" type="ORF">HAX54_029701</name>
</gene>
<comment type="caution">
    <text evidence="1">The sequence shown here is derived from an EMBL/GenBank/DDBJ whole genome shotgun (WGS) entry which is preliminary data.</text>
</comment>
<reference evidence="1 2" key="1">
    <citation type="journal article" date="2021" name="BMC Genomics">
        <title>Datura genome reveals duplications of psychoactive alkaloid biosynthetic genes and high mutation rate following tissue culture.</title>
        <authorList>
            <person name="Rajewski A."/>
            <person name="Carter-House D."/>
            <person name="Stajich J."/>
            <person name="Litt A."/>
        </authorList>
    </citation>
    <scope>NUCLEOTIDE SEQUENCE [LARGE SCALE GENOMIC DNA]</scope>
    <source>
        <strain evidence="1">AR-01</strain>
    </source>
</reference>
<dbReference type="EMBL" id="JACEIK010003698">
    <property type="protein sequence ID" value="MCD9642757.1"/>
    <property type="molecule type" value="Genomic_DNA"/>
</dbReference>
<organism evidence="1 2">
    <name type="scientific">Datura stramonium</name>
    <name type="common">Jimsonweed</name>
    <name type="synonym">Common thornapple</name>
    <dbReference type="NCBI Taxonomy" id="4076"/>
    <lineage>
        <taxon>Eukaryota</taxon>
        <taxon>Viridiplantae</taxon>
        <taxon>Streptophyta</taxon>
        <taxon>Embryophyta</taxon>
        <taxon>Tracheophyta</taxon>
        <taxon>Spermatophyta</taxon>
        <taxon>Magnoliopsida</taxon>
        <taxon>eudicotyledons</taxon>
        <taxon>Gunneridae</taxon>
        <taxon>Pentapetalae</taxon>
        <taxon>asterids</taxon>
        <taxon>lamiids</taxon>
        <taxon>Solanales</taxon>
        <taxon>Solanaceae</taxon>
        <taxon>Solanoideae</taxon>
        <taxon>Datureae</taxon>
        <taxon>Datura</taxon>
    </lineage>
</organism>
<feature type="non-terminal residue" evidence="1">
    <location>
        <position position="1"/>
    </location>
</feature>
<evidence type="ECO:0000313" key="2">
    <source>
        <dbReference type="Proteomes" id="UP000823775"/>
    </source>
</evidence>
<protein>
    <submittedName>
        <fullName evidence="1">Uncharacterized protein</fullName>
    </submittedName>
</protein>
<dbReference type="Proteomes" id="UP000823775">
    <property type="component" value="Unassembled WGS sequence"/>
</dbReference>
<evidence type="ECO:0000313" key="1">
    <source>
        <dbReference type="EMBL" id="MCD9642757.1"/>
    </source>
</evidence>
<name>A0ABS8V8P9_DATST</name>